<dbReference type="eggNOG" id="COG3935">
    <property type="taxonomic scope" value="Bacteria"/>
</dbReference>
<name>R8W0B7_9FIRM</name>
<sequence>MERPNYYAVLPASVRYDKQLRPAARLLYAEITALCNKSGYCSAGNAYFAELYDASIKTVQGWITQLVKGGYISVEVLRDDGGQVTGRRIWIAGNPALPLLKNEVTSPENRGDPHLNFKEHYNRKNITSKNNTPIVPKTDEPKTVEDVFALYAGEDAELCNALNDLAADRKDRREPMTVRAAQRLVSRLDKLTNDRLIKISMLEQAILMGWKTVYPLKTDERERPEAATPRRREAREL</sequence>
<protein>
    <recommendedName>
        <fullName evidence="3">Helix-turn-helix domain-containing protein</fullName>
    </recommendedName>
</protein>
<proteinExistence type="predicted"/>
<dbReference type="HOGENOM" id="CLU_072522_2_0_9"/>
<dbReference type="RefSeq" id="WP_016147492.1">
    <property type="nucleotide sequence ID" value="NZ_KB976103.1"/>
</dbReference>
<dbReference type="AlphaFoldDB" id="R8W0B7"/>
<accession>R8W0B7</accession>
<gene>
    <name evidence="1" type="ORF">HMPREF1526_01323</name>
</gene>
<dbReference type="OrthoDB" id="1807191at2"/>
<dbReference type="EMBL" id="AQOB01000004">
    <property type="protein sequence ID" value="EOQ38293.1"/>
    <property type="molecule type" value="Genomic_DNA"/>
</dbReference>
<dbReference type="Proteomes" id="UP000013981">
    <property type="component" value="Unassembled WGS sequence"/>
</dbReference>
<evidence type="ECO:0000313" key="1">
    <source>
        <dbReference type="EMBL" id="EOQ38293.1"/>
    </source>
</evidence>
<comment type="caution">
    <text evidence="1">The sequence shown here is derived from an EMBL/GenBank/DDBJ whole genome shotgun (WGS) entry which is preliminary data.</text>
</comment>
<dbReference type="Pfam" id="PF13730">
    <property type="entry name" value="HTH_36"/>
    <property type="match status" value="1"/>
</dbReference>
<dbReference type="PATRIC" id="fig|1203606.4.peg.1286"/>
<keyword evidence="2" id="KW-1185">Reference proteome</keyword>
<evidence type="ECO:0000313" key="2">
    <source>
        <dbReference type="Proteomes" id="UP000013981"/>
    </source>
</evidence>
<evidence type="ECO:0008006" key="3">
    <source>
        <dbReference type="Google" id="ProtNLM"/>
    </source>
</evidence>
<organism evidence="1 2">
    <name type="scientific">Butyricicoccus pullicaecorum 1.2</name>
    <dbReference type="NCBI Taxonomy" id="1203606"/>
    <lineage>
        <taxon>Bacteria</taxon>
        <taxon>Bacillati</taxon>
        <taxon>Bacillota</taxon>
        <taxon>Clostridia</taxon>
        <taxon>Eubacteriales</taxon>
        <taxon>Butyricicoccaceae</taxon>
        <taxon>Butyricicoccus</taxon>
    </lineage>
</organism>
<reference evidence="1 2" key="1">
    <citation type="submission" date="2013-01" db="EMBL/GenBank/DDBJ databases">
        <title>The Genome Sequence of Butyricicoccus pullicaecorum 1.2.</title>
        <authorList>
            <consortium name="The Broad Institute Genome Sequencing Platform"/>
            <person name="Earl A."/>
            <person name="Ward D."/>
            <person name="Feldgarden M."/>
            <person name="Gevers D."/>
            <person name="Van Immerseel F."/>
            <person name="Eeckhaut V."/>
            <person name="Walker B."/>
            <person name="Young S.K."/>
            <person name="Zeng Q."/>
            <person name="Gargeya S."/>
            <person name="Fitzgerald M."/>
            <person name="Haas B."/>
            <person name="Abouelleil A."/>
            <person name="Alvarado L."/>
            <person name="Arachchi H.M."/>
            <person name="Berlin A.M."/>
            <person name="Chapman S.B."/>
            <person name="Dewar J."/>
            <person name="Goldberg J."/>
            <person name="Griggs A."/>
            <person name="Gujja S."/>
            <person name="Hansen M."/>
            <person name="Howarth C."/>
            <person name="Imamovic A."/>
            <person name="Larimer J."/>
            <person name="McCowan C."/>
            <person name="Murphy C."/>
            <person name="Neiman D."/>
            <person name="Pearson M."/>
            <person name="Priest M."/>
            <person name="Roberts A."/>
            <person name="Saif S."/>
            <person name="Shea T."/>
            <person name="Sisk P."/>
            <person name="Sykes S."/>
            <person name="Wortman J."/>
            <person name="Nusbaum C."/>
            <person name="Birren B."/>
        </authorList>
    </citation>
    <scope>NUCLEOTIDE SEQUENCE [LARGE SCALE GENOMIC DNA]</scope>
    <source>
        <strain evidence="1 2">1.2</strain>
    </source>
</reference>